<reference evidence="1" key="1">
    <citation type="submission" date="2018-11" db="EMBL/GenBank/DDBJ databases">
        <authorList>
            <consortium name="Pathogen Informatics"/>
        </authorList>
    </citation>
    <scope>NUCLEOTIDE SEQUENCE</scope>
</reference>
<dbReference type="EMBL" id="CAAALY010026332">
    <property type="protein sequence ID" value="VEL15896.1"/>
    <property type="molecule type" value="Genomic_DNA"/>
</dbReference>
<evidence type="ECO:0000313" key="1">
    <source>
        <dbReference type="EMBL" id="VEL15896.1"/>
    </source>
</evidence>
<dbReference type="Proteomes" id="UP000784294">
    <property type="component" value="Unassembled WGS sequence"/>
</dbReference>
<protein>
    <submittedName>
        <fullName evidence="1">Uncharacterized protein</fullName>
    </submittedName>
</protein>
<keyword evidence="2" id="KW-1185">Reference proteome</keyword>
<proteinExistence type="predicted"/>
<dbReference type="AlphaFoldDB" id="A0A3S5CKI1"/>
<gene>
    <name evidence="1" type="ORF">PXEA_LOCUS9336</name>
</gene>
<accession>A0A3S5CKI1</accession>
<comment type="caution">
    <text evidence="1">The sequence shown here is derived from an EMBL/GenBank/DDBJ whole genome shotgun (WGS) entry which is preliminary data.</text>
</comment>
<organism evidence="1 2">
    <name type="scientific">Protopolystoma xenopodis</name>
    <dbReference type="NCBI Taxonomy" id="117903"/>
    <lineage>
        <taxon>Eukaryota</taxon>
        <taxon>Metazoa</taxon>
        <taxon>Spiralia</taxon>
        <taxon>Lophotrochozoa</taxon>
        <taxon>Platyhelminthes</taxon>
        <taxon>Monogenea</taxon>
        <taxon>Polyopisthocotylea</taxon>
        <taxon>Polystomatidea</taxon>
        <taxon>Polystomatidae</taxon>
        <taxon>Protopolystoma</taxon>
    </lineage>
</organism>
<name>A0A3S5CKI1_9PLAT</name>
<evidence type="ECO:0000313" key="2">
    <source>
        <dbReference type="Proteomes" id="UP000784294"/>
    </source>
</evidence>
<sequence>MLLTKVVDLITGRPTFFSFDPITGVPASLHLSAEAALQSPLTTGSSHFLLEPSSLPSRLLQAVLMPGPVYEEAKYIRPILLLDGDAKVFTFYNKY</sequence>